<dbReference type="PROSITE" id="PS00560">
    <property type="entry name" value="CARBOXYPEPT_SER_HIS"/>
    <property type="match status" value="1"/>
</dbReference>
<dbReference type="GO" id="GO:0016747">
    <property type="term" value="F:acyltransferase activity, transferring groups other than amino-acyl groups"/>
    <property type="evidence" value="ECO:0007669"/>
    <property type="project" value="TreeGrafter"/>
</dbReference>
<keyword evidence="6" id="KW-0325">Glycoprotein</keyword>
<comment type="similarity">
    <text evidence="1">Belongs to the peptidase S10 family.</text>
</comment>
<reference evidence="8 9" key="1">
    <citation type="journal article" date="2023" name="G3 (Bethesda)">
        <title>A chromosome-length genome assembly and annotation of blackberry (Rubus argutus, cv. 'Hillquist').</title>
        <authorList>
            <person name="Bruna T."/>
            <person name="Aryal R."/>
            <person name="Dudchenko O."/>
            <person name="Sargent D.J."/>
            <person name="Mead D."/>
            <person name="Buti M."/>
            <person name="Cavallini A."/>
            <person name="Hytonen T."/>
            <person name="Andres J."/>
            <person name="Pham M."/>
            <person name="Weisz D."/>
            <person name="Mascagni F."/>
            <person name="Usai G."/>
            <person name="Natali L."/>
            <person name="Bassil N."/>
            <person name="Fernandez G.E."/>
            <person name="Lomsadze A."/>
            <person name="Armour M."/>
            <person name="Olukolu B."/>
            <person name="Poorten T."/>
            <person name="Britton C."/>
            <person name="Davik J."/>
            <person name="Ashrafi H."/>
            <person name="Aiden E.L."/>
            <person name="Borodovsky M."/>
            <person name="Worthington M."/>
        </authorList>
    </citation>
    <scope>NUCLEOTIDE SEQUENCE [LARGE SCALE GENOMIC DNA]</scope>
    <source>
        <strain evidence="8">PI 553951</strain>
    </source>
</reference>
<evidence type="ECO:0000256" key="3">
    <source>
        <dbReference type="ARBA" id="ARBA00022670"/>
    </source>
</evidence>
<evidence type="ECO:0000256" key="4">
    <source>
        <dbReference type="ARBA" id="ARBA00022729"/>
    </source>
</evidence>
<evidence type="ECO:0000256" key="7">
    <source>
        <dbReference type="SAM" id="SignalP"/>
    </source>
</evidence>
<dbReference type="PRINTS" id="PR00724">
    <property type="entry name" value="CRBOXYPTASEC"/>
</dbReference>
<dbReference type="GO" id="GO:0019748">
    <property type="term" value="P:secondary metabolic process"/>
    <property type="evidence" value="ECO:0007669"/>
    <property type="project" value="TreeGrafter"/>
</dbReference>
<dbReference type="InterPro" id="IPR029058">
    <property type="entry name" value="AB_hydrolase_fold"/>
</dbReference>
<dbReference type="AlphaFoldDB" id="A0AAW1X6Q1"/>
<dbReference type="PANTHER" id="PTHR11802">
    <property type="entry name" value="SERINE PROTEASE FAMILY S10 SERINE CARBOXYPEPTIDASE"/>
    <property type="match status" value="1"/>
</dbReference>
<organism evidence="8 9">
    <name type="scientific">Rubus argutus</name>
    <name type="common">Southern blackberry</name>
    <dbReference type="NCBI Taxonomy" id="59490"/>
    <lineage>
        <taxon>Eukaryota</taxon>
        <taxon>Viridiplantae</taxon>
        <taxon>Streptophyta</taxon>
        <taxon>Embryophyta</taxon>
        <taxon>Tracheophyta</taxon>
        <taxon>Spermatophyta</taxon>
        <taxon>Magnoliopsida</taxon>
        <taxon>eudicotyledons</taxon>
        <taxon>Gunneridae</taxon>
        <taxon>Pentapetalae</taxon>
        <taxon>rosids</taxon>
        <taxon>fabids</taxon>
        <taxon>Rosales</taxon>
        <taxon>Rosaceae</taxon>
        <taxon>Rosoideae</taxon>
        <taxon>Rosoideae incertae sedis</taxon>
        <taxon>Rubus</taxon>
    </lineage>
</organism>
<evidence type="ECO:0000256" key="1">
    <source>
        <dbReference type="ARBA" id="ARBA00009431"/>
    </source>
</evidence>
<protein>
    <recommendedName>
        <fullName evidence="10">Serine carboxypeptidase-like 18</fullName>
    </recommendedName>
</protein>
<evidence type="ECO:0000313" key="9">
    <source>
        <dbReference type="Proteomes" id="UP001457282"/>
    </source>
</evidence>
<keyword evidence="9" id="KW-1185">Reference proteome</keyword>
<keyword evidence="5" id="KW-0378">Hydrolase</keyword>
<dbReference type="GO" id="GO:0004185">
    <property type="term" value="F:serine-type carboxypeptidase activity"/>
    <property type="evidence" value="ECO:0007669"/>
    <property type="project" value="InterPro"/>
</dbReference>
<feature type="chain" id="PRO_5043732805" description="Serine carboxypeptidase-like 18" evidence="7">
    <location>
        <begin position="36"/>
        <end position="456"/>
    </location>
</feature>
<feature type="signal peptide" evidence="7">
    <location>
        <begin position="1"/>
        <end position="35"/>
    </location>
</feature>
<evidence type="ECO:0000256" key="2">
    <source>
        <dbReference type="ARBA" id="ARBA00022645"/>
    </source>
</evidence>
<comment type="caution">
    <text evidence="8">The sequence shown here is derived from an EMBL/GenBank/DDBJ whole genome shotgun (WGS) entry which is preliminary data.</text>
</comment>
<proteinExistence type="inferred from homology"/>
<dbReference type="Proteomes" id="UP001457282">
    <property type="component" value="Unassembled WGS sequence"/>
</dbReference>
<keyword evidence="3" id="KW-0645">Protease</keyword>
<dbReference type="Pfam" id="PF00450">
    <property type="entry name" value="Peptidase_S10"/>
    <property type="match status" value="1"/>
</dbReference>
<dbReference type="InterPro" id="IPR001563">
    <property type="entry name" value="Peptidase_S10"/>
</dbReference>
<sequence length="456" mass="51201">MAPENPQCLRKLCSFSNLLCLHVILLSSLCGIATSQTIVTSLPGFEGDLPFTLETGYVGVGDSNQSQLFYYFVESSRSPSQDPLMLWFTGGPGCSVLSAFFYESGPLSFTYVNYNGSLPSLHANPYTWTKGLNIIYVDSPVGTGFSYSTTLEGYYIDDEEAVSQSVDFLRKWLLAHPQFLNNILYIGGDSYSGIPLPMIVQELFDGNNAGVEPYLNLRGYVLGNPKTDDFIDVNSVVPFAHRLTLISDELYESAKKAAVLLLQINIMHVLEPNCQVALPNNGEEQGRRSIRELPDDFLVTDSTPALWCRYYNYVILGVWANDKSVRKALNVREDSIGVWKRCNMSIAYTKTVSSSIEYHKNLSNTGLRALIYSGDHDMSVPHIGTQDWIRYLNLTNGEVWRPWYVDGQVAGYTEKFSNNDYNLLYATIKGAGHVAPEYKPKECYAMIDRWLAYYPL</sequence>
<dbReference type="InterPro" id="IPR033124">
    <property type="entry name" value="Ser_caboxypep_his_AS"/>
</dbReference>
<evidence type="ECO:0000313" key="8">
    <source>
        <dbReference type="EMBL" id="KAK9931708.1"/>
    </source>
</evidence>
<gene>
    <name evidence="8" type="ORF">M0R45_018975</name>
</gene>
<dbReference type="Gene3D" id="3.40.50.1820">
    <property type="entry name" value="alpha/beta hydrolase"/>
    <property type="match status" value="1"/>
</dbReference>
<keyword evidence="2" id="KW-0121">Carboxypeptidase</keyword>
<name>A0AAW1X6Q1_RUBAR</name>
<evidence type="ECO:0008006" key="10">
    <source>
        <dbReference type="Google" id="ProtNLM"/>
    </source>
</evidence>
<dbReference type="PANTHER" id="PTHR11802:SF413">
    <property type="entry name" value="PEPTIDASE S10, SERINE CARBOXYPEPTIDASE, ALPHA_BETA HYDROLASE-RELATED"/>
    <property type="match status" value="1"/>
</dbReference>
<evidence type="ECO:0000256" key="6">
    <source>
        <dbReference type="ARBA" id="ARBA00023180"/>
    </source>
</evidence>
<dbReference type="FunFam" id="3.40.50.1820:FF:000072">
    <property type="entry name" value="Serine carboxypeptidase-like 19"/>
    <property type="match status" value="1"/>
</dbReference>
<dbReference type="EMBL" id="JBEDUW010000004">
    <property type="protein sequence ID" value="KAK9931708.1"/>
    <property type="molecule type" value="Genomic_DNA"/>
</dbReference>
<accession>A0AAW1X6Q1</accession>
<dbReference type="FunFam" id="3.40.50.12670:FF:000001">
    <property type="entry name" value="Carboxypeptidase"/>
    <property type="match status" value="1"/>
</dbReference>
<dbReference type="GO" id="GO:0006508">
    <property type="term" value="P:proteolysis"/>
    <property type="evidence" value="ECO:0007669"/>
    <property type="project" value="UniProtKB-KW"/>
</dbReference>
<keyword evidence="4 7" id="KW-0732">Signal</keyword>
<evidence type="ECO:0000256" key="5">
    <source>
        <dbReference type="ARBA" id="ARBA00022801"/>
    </source>
</evidence>
<dbReference type="SUPFAM" id="SSF53474">
    <property type="entry name" value="alpha/beta-Hydrolases"/>
    <property type="match status" value="1"/>
</dbReference>